<proteinExistence type="predicted"/>
<accession>A0A1S8NC53</accession>
<evidence type="ECO:0000313" key="2">
    <source>
        <dbReference type="Proteomes" id="UP000191154"/>
    </source>
</evidence>
<dbReference type="Proteomes" id="UP000191154">
    <property type="component" value="Unassembled WGS sequence"/>
</dbReference>
<evidence type="ECO:0000313" key="1">
    <source>
        <dbReference type="EMBL" id="OOM13953.1"/>
    </source>
</evidence>
<dbReference type="AlphaFoldDB" id="A0A1S8NC53"/>
<dbReference type="RefSeq" id="WP_077865315.1">
    <property type="nucleotide sequence ID" value="NZ_LZYZ01000003.1"/>
</dbReference>
<dbReference type="Pfam" id="PF14516">
    <property type="entry name" value="AAA_35"/>
    <property type="match status" value="1"/>
</dbReference>
<evidence type="ECO:0008006" key="3">
    <source>
        <dbReference type="Google" id="ProtNLM"/>
    </source>
</evidence>
<name>A0A1S8NC53_CLOSA</name>
<sequence length="527" mass="61747">MEKEFNITGTCIPQMHYMVDVSNKLKETIKLIDKGRYFIINRPRQYGKTTIFYLLNKQLKNSKDYLPIKISFEGIGDVVFEDEESFSKTFLEIVSENLLLKDEKLALFLEEEINKVKKLKDLSSAITKLIIKANKKVVLMIDEVDKSSNNQLFLSFLGMLRNKYLLRNEEEDITFHSVILAGVHDVKSLKIKIIPNDEHKYNSPWNIASDFDVDMSFSVEEIGTMLDDYISNKGVNLDKSYFSERLYFYTSGYPFLVSKLCKIIDEKIMNENELKWEKVYMDMAVKELLKEKNTNFDSLINNIENNKNLRELVKKIILDGYEISYNEDNFIITMAIMYGIFKNSNGKVKIHNRIYEQRIYNYMSSLIETTSNLGFYNERSKFINANGDLDIKKILIKFKEFMKHEYSEKREAFLEDDGRLVFLAFISPIINGTGFAFKEVKGGDEKRFDIVITYNKNMYIIKLKIWRGEEYHKKGLIQLGEYLQQYSLSEGYLLIFDFRKTENVSGEMNVIDVEISGNSKKITEVYC</sequence>
<comment type="caution">
    <text evidence="1">The sequence shown here is derived from an EMBL/GenBank/DDBJ whole genome shotgun (WGS) entry which is preliminary data.</text>
</comment>
<dbReference type="EMBL" id="LZYZ01000003">
    <property type="protein sequence ID" value="OOM13953.1"/>
    <property type="molecule type" value="Genomic_DNA"/>
</dbReference>
<dbReference type="STRING" id="169679.CSACC_16580"/>
<organism evidence="1 2">
    <name type="scientific">Clostridium saccharobutylicum</name>
    <dbReference type="NCBI Taxonomy" id="169679"/>
    <lineage>
        <taxon>Bacteria</taxon>
        <taxon>Bacillati</taxon>
        <taxon>Bacillota</taxon>
        <taxon>Clostridia</taxon>
        <taxon>Eubacteriales</taxon>
        <taxon>Clostridiaceae</taxon>
        <taxon>Clostridium</taxon>
    </lineage>
</organism>
<dbReference type="Gene3D" id="3.40.50.300">
    <property type="entry name" value="P-loop containing nucleotide triphosphate hydrolases"/>
    <property type="match status" value="1"/>
</dbReference>
<dbReference type="InterPro" id="IPR027417">
    <property type="entry name" value="P-loop_NTPase"/>
</dbReference>
<dbReference type="SUPFAM" id="SSF52540">
    <property type="entry name" value="P-loop containing nucleoside triphosphate hydrolases"/>
    <property type="match status" value="1"/>
</dbReference>
<gene>
    <name evidence="1" type="ORF">CLOSAC_20390</name>
</gene>
<protein>
    <recommendedName>
        <fullName evidence="3">AAA-ATPase</fullName>
    </recommendedName>
</protein>
<reference evidence="1 2" key="1">
    <citation type="submission" date="2016-05" db="EMBL/GenBank/DDBJ databases">
        <title>Microbial solvent formation.</title>
        <authorList>
            <person name="Poehlein A."/>
            <person name="Montoya Solano J.D."/>
            <person name="Flitsch S."/>
            <person name="Krabben P."/>
            <person name="Duerre P."/>
            <person name="Daniel R."/>
        </authorList>
    </citation>
    <scope>NUCLEOTIDE SEQUENCE [LARGE SCALE GENOMIC DNA]</scope>
    <source>
        <strain evidence="1 2">L1-8</strain>
    </source>
</reference>